<name>A0ABQ1UF58_9BACT</name>
<protein>
    <submittedName>
        <fullName evidence="1">Uncharacterized protein</fullName>
    </submittedName>
</protein>
<evidence type="ECO:0000313" key="1">
    <source>
        <dbReference type="EMBL" id="GGF16579.1"/>
    </source>
</evidence>
<dbReference type="EMBL" id="BMIU01000001">
    <property type="protein sequence ID" value="GGF16579.1"/>
    <property type="molecule type" value="Genomic_DNA"/>
</dbReference>
<dbReference type="Proteomes" id="UP000647339">
    <property type="component" value="Unassembled WGS sequence"/>
</dbReference>
<proteinExistence type="predicted"/>
<evidence type="ECO:0000313" key="2">
    <source>
        <dbReference type="Proteomes" id="UP000647339"/>
    </source>
</evidence>
<accession>A0ABQ1UF58</accession>
<gene>
    <name evidence="1" type="ORF">GCM10011339_00600</name>
</gene>
<organism evidence="1 2">
    <name type="scientific">Echinicola rosea</name>
    <dbReference type="NCBI Taxonomy" id="1807691"/>
    <lineage>
        <taxon>Bacteria</taxon>
        <taxon>Pseudomonadati</taxon>
        <taxon>Bacteroidota</taxon>
        <taxon>Cytophagia</taxon>
        <taxon>Cytophagales</taxon>
        <taxon>Cyclobacteriaceae</taxon>
        <taxon>Echinicola</taxon>
    </lineage>
</organism>
<keyword evidence="2" id="KW-1185">Reference proteome</keyword>
<comment type="caution">
    <text evidence="1">The sequence shown here is derived from an EMBL/GenBank/DDBJ whole genome shotgun (WGS) entry which is preliminary data.</text>
</comment>
<reference evidence="2" key="1">
    <citation type="journal article" date="2019" name="Int. J. Syst. Evol. Microbiol.">
        <title>The Global Catalogue of Microorganisms (GCM) 10K type strain sequencing project: providing services to taxonomists for standard genome sequencing and annotation.</title>
        <authorList>
            <consortium name="The Broad Institute Genomics Platform"/>
            <consortium name="The Broad Institute Genome Sequencing Center for Infectious Disease"/>
            <person name="Wu L."/>
            <person name="Ma J."/>
        </authorList>
    </citation>
    <scope>NUCLEOTIDE SEQUENCE [LARGE SCALE GENOMIC DNA]</scope>
    <source>
        <strain evidence="2">CGMCC 1.15407</strain>
    </source>
</reference>
<dbReference type="RefSeq" id="WP_137402687.1">
    <property type="nucleotide sequence ID" value="NZ_BMIU01000001.1"/>
</dbReference>
<sequence length="85" mass="9728">MKTLTLEKTVEATVEKLQKLKIQNQLIAELQWCLGSYRYDQNPIGLIEKSTVALEALRAEKEKNTRAVSKKLIEDLEKVASARNR</sequence>